<dbReference type="PANTHER" id="PTHR30469">
    <property type="entry name" value="MULTIDRUG RESISTANCE PROTEIN MDTA"/>
    <property type="match status" value="1"/>
</dbReference>
<reference evidence="9" key="2">
    <citation type="submission" date="2021-10" db="EMBL/GenBank/DDBJ databases">
        <title>Genome of Winogradskyella sp. E313.</title>
        <authorList>
            <person name="Zhou Y."/>
        </authorList>
    </citation>
    <scope>NUCLEOTIDE SEQUENCE</scope>
    <source>
        <strain evidence="9">E313</strain>
    </source>
</reference>
<dbReference type="Gene3D" id="2.40.30.170">
    <property type="match status" value="1"/>
</dbReference>
<dbReference type="InterPro" id="IPR058625">
    <property type="entry name" value="MdtA-like_BSH"/>
</dbReference>
<gene>
    <name evidence="9" type="ORF">J1C55_00350</name>
</gene>
<dbReference type="InterPro" id="IPR058624">
    <property type="entry name" value="MdtA-like_HH"/>
</dbReference>
<evidence type="ECO:0000313" key="10">
    <source>
        <dbReference type="Proteomes" id="UP000778797"/>
    </source>
</evidence>
<dbReference type="Pfam" id="PF25876">
    <property type="entry name" value="HH_MFP_RND"/>
    <property type="match status" value="1"/>
</dbReference>
<evidence type="ECO:0000259" key="7">
    <source>
        <dbReference type="Pfam" id="PF25967"/>
    </source>
</evidence>
<dbReference type="PANTHER" id="PTHR30469:SF33">
    <property type="entry name" value="SLR1207 PROTEIN"/>
    <property type="match status" value="1"/>
</dbReference>
<dbReference type="Pfam" id="PF25917">
    <property type="entry name" value="BSH_RND"/>
    <property type="match status" value="1"/>
</dbReference>
<evidence type="ECO:0000313" key="9">
    <source>
        <dbReference type="EMBL" id="MCC1483025.1"/>
    </source>
</evidence>
<dbReference type="EMBL" id="JAFMPT010000001">
    <property type="protein sequence ID" value="MCC1483025.1"/>
    <property type="molecule type" value="Genomic_DNA"/>
</dbReference>
<feature type="domain" description="Multidrug resistance protein MdtA-like barrel-sandwich hybrid" evidence="6">
    <location>
        <begin position="63"/>
        <end position="211"/>
    </location>
</feature>
<sequence length="438" mass="47486">MSKNVKIVLGIVVFVLIALIVGSKMGAFGKKGNFKTVSTKKVELKEIIEKVSATGKIQPEVEVKISSEVSGEIIELPFKEGQQVKKGDLLVKVNPDLIQSALNRTQASYQNVRAGLEQAEANLKQAKADYERNQNLFERGVISKADWDRSVASYETAVASKSSAYYNVKSAAASVNEARDNLSRTTIYAPMSGTISMLGVELGERVVGTQQMTGTEILRVANLNNMEVEVDVNENDIVKVNIGDTTIVEVDAYLKKEFSGIVTEIANSAAGALAADQVTNFKVKVRIIEESYNELTEGKPESYSPFRPGMTATVDVITNKRSKTVSAPISAIVIKTDTSSVKKPYGSSTEINDDATPANEEKFECVFVNENGKAKLRVVKTGIQDDTNIEIISGLKEGDEIITGPYNIVSKTLKPGDAIEVKGKNNRTNQEEGEGTSE</sequence>
<feature type="domain" description="AprE-like beta-barrel" evidence="8">
    <location>
        <begin position="227"/>
        <end position="318"/>
    </location>
</feature>
<dbReference type="RefSeq" id="WP_227475441.1">
    <property type="nucleotide sequence ID" value="NZ_JAFMPT010000001.1"/>
</dbReference>
<dbReference type="Pfam" id="PF25967">
    <property type="entry name" value="RND-MFP_C"/>
    <property type="match status" value="1"/>
</dbReference>
<keyword evidence="4" id="KW-0175">Coiled coil</keyword>
<evidence type="ECO:0000256" key="3">
    <source>
        <dbReference type="ARBA" id="ARBA00022448"/>
    </source>
</evidence>
<comment type="caution">
    <text evidence="9">The sequence shown here is derived from an EMBL/GenBank/DDBJ whole genome shotgun (WGS) entry which is preliminary data.</text>
</comment>
<organism evidence="9 10">
    <name type="scientific">Winogradskyella immobilis</name>
    <dbReference type="NCBI Taxonomy" id="2816852"/>
    <lineage>
        <taxon>Bacteria</taxon>
        <taxon>Pseudomonadati</taxon>
        <taxon>Bacteroidota</taxon>
        <taxon>Flavobacteriia</taxon>
        <taxon>Flavobacteriales</taxon>
        <taxon>Flavobacteriaceae</taxon>
        <taxon>Winogradskyella</taxon>
    </lineage>
</organism>
<dbReference type="NCBIfam" id="TIGR01730">
    <property type="entry name" value="RND_mfp"/>
    <property type="match status" value="1"/>
</dbReference>
<evidence type="ECO:0000259" key="5">
    <source>
        <dbReference type="Pfam" id="PF25876"/>
    </source>
</evidence>
<evidence type="ECO:0000256" key="1">
    <source>
        <dbReference type="ARBA" id="ARBA00004196"/>
    </source>
</evidence>
<dbReference type="Gene3D" id="2.40.420.20">
    <property type="match status" value="1"/>
</dbReference>
<name>A0ABS8EII8_9FLAO</name>
<keyword evidence="3" id="KW-0813">Transport</keyword>
<feature type="domain" description="Multidrug resistance protein MdtA-like alpha-helical hairpin" evidence="5">
    <location>
        <begin position="109"/>
        <end position="183"/>
    </location>
</feature>
<evidence type="ECO:0000256" key="2">
    <source>
        <dbReference type="ARBA" id="ARBA00009477"/>
    </source>
</evidence>
<dbReference type="InterPro" id="IPR058627">
    <property type="entry name" value="MdtA-like_C"/>
</dbReference>
<dbReference type="Gene3D" id="1.10.287.470">
    <property type="entry name" value="Helix hairpin bin"/>
    <property type="match status" value="1"/>
</dbReference>
<evidence type="ECO:0000259" key="8">
    <source>
        <dbReference type="Pfam" id="PF26002"/>
    </source>
</evidence>
<keyword evidence="10" id="KW-1185">Reference proteome</keyword>
<accession>A0ABS8EII8</accession>
<dbReference type="Pfam" id="PF26002">
    <property type="entry name" value="Beta-barrel_AprE"/>
    <property type="match status" value="1"/>
</dbReference>
<dbReference type="Gene3D" id="2.40.50.100">
    <property type="match status" value="1"/>
</dbReference>
<comment type="subcellular location">
    <subcellularLocation>
        <location evidence="1">Cell envelope</location>
    </subcellularLocation>
</comment>
<dbReference type="InterPro" id="IPR058982">
    <property type="entry name" value="Beta-barrel_AprE"/>
</dbReference>
<evidence type="ECO:0000256" key="4">
    <source>
        <dbReference type="SAM" id="Coils"/>
    </source>
</evidence>
<dbReference type="SUPFAM" id="SSF111369">
    <property type="entry name" value="HlyD-like secretion proteins"/>
    <property type="match status" value="1"/>
</dbReference>
<proteinExistence type="inferred from homology"/>
<feature type="coiled-coil region" evidence="4">
    <location>
        <begin position="102"/>
        <end position="136"/>
    </location>
</feature>
<comment type="similarity">
    <text evidence="2">Belongs to the membrane fusion protein (MFP) (TC 8.A.1) family.</text>
</comment>
<feature type="domain" description="Multidrug resistance protein MdtA-like C-terminal permuted SH3" evidence="7">
    <location>
        <begin position="366"/>
        <end position="404"/>
    </location>
</feature>
<dbReference type="Proteomes" id="UP000778797">
    <property type="component" value="Unassembled WGS sequence"/>
</dbReference>
<evidence type="ECO:0000259" key="6">
    <source>
        <dbReference type="Pfam" id="PF25917"/>
    </source>
</evidence>
<reference evidence="9" key="1">
    <citation type="submission" date="2021-03" db="EMBL/GenBank/DDBJ databases">
        <authorList>
            <person name="Ping X."/>
        </authorList>
    </citation>
    <scope>NUCLEOTIDE SEQUENCE</scope>
    <source>
        <strain evidence="9">E313</strain>
    </source>
</reference>
<dbReference type="InterPro" id="IPR006143">
    <property type="entry name" value="RND_pump_MFP"/>
</dbReference>
<protein>
    <submittedName>
        <fullName evidence="9">Efflux RND transporter periplasmic adaptor subunit</fullName>
    </submittedName>
</protein>